<evidence type="ECO:0000256" key="5">
    <source>
        <dbReference type="ARBA" id="ARBA00023295"/>
    </source>
</evidence>
<dbReference type="Pfam" id="PF00150">
    <property type="entry name" value="Cellulase"/>
    <property type="match status" value="1"/>
</dbReference>
<feature type="non-terminal residue" evidence="8">
    <location>
        <position position="147"/>
    </location>
</feature>
<feature type="domain" description="Glycoside hydrolase family 5" evidence="7">
    <location>
        <begin position="3"/>
        <end position="123"/>
    </location>
</feature>
<keyword evidence="4 6" id="KW-0378">Hydrolase</keyword>
<evidence type="ECO:0000259" key="7">
    <source>
        <dbReference type="Pfam" id="PF00150"/>
    </source>
</evidence>
<evidence type="ECO:0000313" key="9">
    <source>
        <dbReference type="Proteomes" id="UP000008370"/>
    </source>
</evidence>
<dbReference type="OrthoDB" id="5823761at2759"/>
<dbReference type="EMBL" id="JH930471">
    <property type="protein sequence ID" value="EKM57027.1"/>
    <property type="molecule type" value="Genomic_DNA"/>
</dbReference>
<name>K5X2J9_PHACS</name>
<dbReference type="STRING" id="650164.K5X2J9"/>
<evidence type="ECO:0000256" key="6">
    <source>
        <dbReference type="RuleBase" id="RU361153"/>
    </source>
</evidence>
<evidence type="ECO:0000256" key="3">
    <source>
        <dbReference type="ARBA" id="ARBA00012601"/>
    </source>
</evidence>
<accession>K5X2J9</accession>
<dbReference type="GO" id="GO:0008810">
    <property type="term" value="F:cellulase activity"/>
    <property type="evidence" value="ECO:0007669"/>
    <property type="project" value="UniProtKB-EC"/>
</dbReference>
<dbReference type="AlphaFoldDB" id="K5X2J9"/>
<dbReference type="Proteomes" id="UP000008370">
    <property type="component" value="Unassembled WGS sequence"/>
</dbReference>
<evidence type="ECO:0000256" key="4">
    <source>
        <dbReference type="ARBA" id="ARBA00022801"/>
    </source>
</evidence>
<dbReference type="InterPro" id="IPR001547">
    <property type="entry name" value="Glyco_hydro_5"/>
</dbReference>
<protein>
    <recommendedName>
        <fullName evidence="3">cellulase</fullName>
        <ecNumber evidence="3">3.2.1.4</ecNumber>
    </recommendedName>
</protein>
<dbReference type="GeneID" id="18920830"/>
<keyword evidence="9" id="KW-1185">Reference proteome</keyword>
<dbReference type="InParanoid" id="K5X2J9"/>
<proteinExistence type="inferred from homology"/>
<dbReference type="Gene3D" id="3.20.20.80">
    <property type="entry name" value="Glycosidases"/>
    <property type="match status" value="1"/>
</dbReference>
<evidence type="ECO:0000256" key="2">
    <source>
        <dbReference type="ARBA" id="ARBA00005641"/>
    </source>
</evidence>
<dbReference type="GO" id="GO:0009251">
    <property type="term" value="P:glucan catabolic process"/>
    <property type="evidence" value="ECO:0007669"/>
    <property type="project" value="TreeGrafter"/>
</dbReference>
<dbReference type="SUPFAM" id="SSF51445">
    <property type="entry name" value="(Trans)glycosidases"/>
    <property type="match status" value="1"/>
</dbReference>
<gene>
    <name evidence="8" type="ORF">PHACADRAFT_93346</name>
</gene>
<reference evidence="8 9" key="1">
    <citation type="journal article" date="2012" name="BMC Genomics">
        <title>Comparative genomics of the white-rot fungi, Phanerochaete carnosa and P. chrysosporium, to elucidate the genetic basis of the distinct wood types they colonize.</title>
        <authorList>
            <person name="Suzuki H."/>
            <person name="MacDonald J."/>
            <person name="Syed K."/>
            <person name="Salamov A."/>
            <person name="Hori C."/>
            <person name="Aerts A."/>
            <person name="Henrissat B."/>
            <person name="Wiebenga A."/>
            <person name="vanKuyk P.A."/>
            <person name="Barry K."/>
            <person name="Lindquist E."/>
            <person name="LaButti K."/>
            <person name="Lapidus A."/>
            <person name="Lucas S."/>
            <person name="Coutinho P."/>
            <person name="Gong Y."/>
            <person name="Samejima M."/>
            <person name="Mahadevan R."/>
            <person name="Abou-Zaid M."/>
            <person name="de Vries R.P."/>
            <person name="Igarashi K."/>
            <person name="Yadav J.S."/>
            <person name="Grigoriev I.V."/>
            <person name="Master E.R."/>
        </authorList>
    </citation>
    <scope>NUCLEOTIDE SEQUENCE [LARGE SCALE GENOMIC DNA]</scope>
    <source>
        <strain evidence="8 9">HHB-10118-sp</strain>
    </source>
</reference>
<evidence type="ECO:0000256" key="1">
    <source>
        <dbReference type="ARBA" id="ARBA00000966"/>
    </source>
</evidence>
<sequence>SVQVAVSAIRQAGATTQLILPGSDYTFAKTFISNGSAAAFANVTNPIGIFANLIFDVYKYLDSDNFDNHADCVTNINDAFGPLAIYLHTNVWRAFDTGTGSRNTDSCTTYLCQQIAFAPQNSSGECASVVSTKRRLIRLRSLPWLSR</sequence>
<dbReference type="RefSeq" id="XP_007394855.1">
    <property type="nucleotide sequence ID" value="XM_007394793.1"/>
</dbReference>
<organism evidence="8 9">
    <name type="scientific">Phanerochaete carnosa (strain HHB-10118-sp)</name>
    <name type="common">White-rot fungus</name>
    <name type="synonym">Peniophora carnosa</name>
    <dbReference type="NCBI Taxonomy" id="650164"/>
    <lineage>
        <taxon>Eukaryota</taxon>
        <taxon>Fungi</taxon>
        <taxon>Dikarya</taxon>
        <taxon>Basidiomycota</taxon>
        <taxon>Agaricomycotina</taxon>
        <taxon>Agaricomycetes</taxon>
        <taxon>Polyporales</taxon>
        <taxon>Phanerochaetaceae</taxon>
        <taxon>Phanerochaete</taxon>
    </lineage>
</organism>
<dbReference type="HOGENOM" id="CLU_1772550_0_0_1"/>
<evidence type="ECO:0000313" key="8">
    <source>
        <dbReference type="EMBL" id="EKM57027.1"/>
    </source>
</evidence>
<dbReference type="KEGG" id="pco:PHACADRAFT_93346"/>
<dbReference type="PANTHER" id="PTHR34142:SF5">
    <property type="entry name" value="CBM1 DOMAIN-CONTAINING PROTEIN"/>
    <property type="match status" value="1"/>
</dbReference>
<comment type="catalytic activity">
    <reaction evidence="1">
        <text>Endohydrolysis of (1-&gt;4)-beta-D-glucosidic linkages in cellulose, lichenin and cereal beta-D-glucans.</text>
        <dbReference type="EC" id="3.2.1.4"/>
    </reaction>
</comment>
<dbReference type="SMR" id="K5X2J9"/>
<dbReference type="PANTHER" id="PTHR34142">
    <property type="entry name" value="ENDO-BETA-1,4-GLUCANASE A"/>
    <property type="match status" value="1"/>
</dbReference>
<dbReference type="EC" id="3.2.1.4" evidence="3"/>
<dbReference type="InterPro" id="IPR017853">
    <property type="entry name" value="GH"/>
</dbReference>
<keyword evidence="5 6" id="KW-0326">Glycosidase</keyword>
<comment type="similarity">
    <text evidence="2 6">Belongs to the glycosyl hydrolase 5 (cellulase A) family.</text>
</comment>